<evidence type="ECO:0000313" key="1">
    <source>
        <dbReference type="EMBL" id="KAG8056523.1"/>
    </source>
</evidence>
<dbReference type="OrthoDB" id="407275at2759"/>
<evidence type="ECO:0000313" key="2">
    <source>
        <dbReference type="Proteomes" id="UP000729402"/>
    </source>
</evidence>
<reference evidence="1" key="1">
    <citation type="journal article" date="2021" name="bioRxiv">
        <title>Whole Genome Assembly and Annotation of Northern Wild Rice, Zizania palustris L., Supports a Whole Genome Duplication in the Zizania Genus.</title>
        <authorList>
            <person name="Haas M."/>
            <person name="Kono T."/>
            <person name="Macchietto M."/>
            <person name="Millas R."/>
            <person name="McGilp L."/>
            <person name="Shao M."/>
            <person name="Duquette J."/>
            <person name="Hirsch C.N."/>
            <person name="Kimball J."/>
        </authorList>
    </citation>
    <scope>NUCLEOTIDE SEQUENCE</scope>
    <source>
        <tissue evidence="1">Fresh leaf tissue</tissue>
    </source>
</reference>
<keyword evidence="2" id="KW-1185">Reference proteome</keyword>
<sequence>MRPLCVLMTRGRFCAPAAEALHNLRTQDTFMAHTHKAVVVCGRQHVPCVRMRSGRHDYEGLSYRAEDRGERFAVVDLSRMLSGAKEE</sequence>
<proteinExistence type="predicted"/>
<dbReference type="Proteomes" id="UP000729402">
    <property type="component" value="Unassembled WGS sequence"/>
</dbReference>
<reference evidence="1" key="2">
    <citation type="submission" date="2021-02" db="EMBL/GenBank/DDBJ databases">
        <authorList>
            <person name="Kimball J.A."/>
            <person name="Haas M.W."/>
            <person name="Macchietto M."/>
            <person name="Kono T."/>
            <person name="Duquette J."/>
            <person name="Shao M."/>
        </authorList>
    </citation>
    <scope>NUCLEOTIDE SEQUENCE</scope>
    <source>
        <tissue evidence="1">Fresh leaf tissue</tissue>
    </source>
</reference>
<gene>
    <name evidence="1" type="ORF">GUJ93_ZPchr0002g23593</name>
</gene>
<comment type="caution">
    <text evidence="1">The sequence shown here is derived from an EMBL/GenBank/DDBJ whole genome shotgun (WGS) entry which is preliminary data.</text>
</comment>
<protein>
    <submittedName>
        <fullName evidence="1">Uncharacterized protein</fullName>
    </submittedName>
</protein>
<dbReference type="AlphaFoldDB" id="A0A8J5VQR9"/>
<name>A0A8J5VQR9_ZIZPA</name>
<accession>A0A8J5VQR9</accession>
<organism evidence="1 2">
    <name type="scientific">Zizania palustris</name>
    <name type="common">Northern wild rice</name>
    <dbReference type="NCBI Taxonomy" id="103762"/>
    <lineage>
        <taxon>Eukaryota</taxon>
        <taxon>Viridiplantae</taxon>
        <taxon>Streptophyta</taxon>
        <taxon>Embryophyta</taxon>
        <taxon>Tracheophyta</taxon>
        <taxon>Spermatophyta</taxon>
        <taxon>Magnoliopsida</taxon>
        <taxon>Liliopsida</taxon>
        <taxon>Poales</taxon>
        <taxon>Poaceae</taxon>
        <taxon>BOP clade</taxon>
        <taxon>Oryzoideae</taxon>
        <taxon>Oryzeae</taxon>
        <taxon>Zizaniinae</taxon>
        <taxon>Zizania</taxon>
    </lineage>
</organism>
<dbReference type="EMBL" id="JAAALK010000287">
    <property type="protein sequence ID" value="KAG8056523.1"/>
    <property type="molecule type" value="Genomic_DNA"/>
</dbReference>